<dbReference type="Proteomes" id="UP000694891">
    <property type="component" value="Unplaced"/>
</dbReference>
<dbReference type="Gene3D" id="1.25.40.20">
    <property type="entry name" value="Ankyrin repeat-containing domain"/>
    <property type="match status" value="1"/>
</dbReference>
<evidence type="ECO:0000313" key="3">
    <source>
        <dbReference type="RefSeq" id="XP_008289937.1"/>
    </source>
</evidence>
<name>A0A9Y4KDF7_9TELE</name>
<proteinExistence type="predicted"/>
<dbReference type="InterPro" id="IPR000626">
    <property type="entry name" value="Ubiquitin-like_dom"/>
</dbReference>
<dbReference type="PANTHER" id="PTHR46885">
    <property type="entry name" value="PROTEIN ANKUB1"/>
    <property type="match status" value="1"/>
</dbReference>
<dbReference type="InterPro" id="IPR042788">
    <property type="entry name" value="ANKUB1"/>
</dbReference>
<dbReference type="Pfam" id="PF00240">
    <property type="entry name" value="ubiquitin"/>
    <property type="match status" value="1"/>
</dbReference>
<dbReference type="PANTHER" id="PTHR46885:SF1">
    <property type="entry name" value="PROTEIN ANKUB1"/>
    <property type="match status" value="1"/>
</dbReference>
<keyword evidence="2" id="KW-1185">Reference proteome</keyword>
<dbReference type="InterPro" id="IPR029071">
    <property type="entry name" value="Ubiquitin-like_domsf"/>
</dbReference>
<gene>
    <name evidence="3" type="primary">LOC103364563</name>
</gene>
<dbReference type="SMART" id="SM00248">
    <property type="entry name" value="ANK"/>
    <property type="match status" value="2"/>
</dbReference>
<dbReference type="RefSeq" id="XP_008289937.1">
    <property type="nucleotide sequence ID" value="XM_008291715.1"/>
</dbReference>
<dbReference type="InterPro" id="IPR002110">
    <property type="entry name" value="Ankyrin_rpt"/>
</dbReference>
<dbReference type="GeneID" id="103364563"/>
<sequence>MRVFICYEGFSEPFDVPPDQTVMALKQAVKSNFLVQLSDDEQARQYLELSYGGAALHDSWALSDVGITSGSTIRCFVKTEQRPVMYVFNTVTGETLPIAGNESLLHTSVAKLTTMISVQSGIPVSTFRLSTPANVQLYDCNQLQDYAIKTGTILRLDTWDGWVEFLRGCLQGHRLTVQGHLSEEKPVMRFQLRVALYIAAWSGHLDLAGWLLERGVHPEEPVGVHPYRQWCHQTAHQDTRKCSTHAAAESGQLLILKLFINSNILSLACRDPEGRDPLKIAIQCGHGECARYLANKLCSVVSLPNMSLPMRIYLQIKCWVSSGKKRAASNRCQYNSAAFKARLGKTLLVDGFNQPKMSSKSRGAATKQGRGNKALLPIRNLLSISHLPSKRAKPLLPSLQTMKEMQEKHERRMESREDASLEFSHHCGQKLRENVVYCLTMASTFTEKPWMKQLDIARTLVRKHVHSMDRCS</sequence>
<dbReference type="PROSITE" id="PS50053">
    <property type="entry name" value="UBIQUITIN_2"/>
    <property type="match status" value="1"/>
</dbReference>
<dbReference type="SMART" id="SM00213">
    <property type="entry name" value="UBQ"/>
    <property type="match status" value="1"/>
</dbReference>
<reference evidence="3" key="1">
    <citation type="submission" date="2025-08" db="UniProtKB">
        <authorList>
            <consortium name="RefSeq"/>
        </authorList>
    </citation>
    <scope>IDENTIFICATION</scope>
</reference>
<dbReference type="AlphaFoldDB" id="A0A9Y4KDF7"/>
<organism evidence="2 3">
    <name type="scientific">Stegastes partitus</name>
    <name type="common">bicolor damselfish</name>
    <dbReference type="NCBI Taxonomy" id="144197"/>
    <lineage>
        <taxon>Eukaryota</taxon>
        <taxon>Metazoa</taxon>
        <taxon>Chordata</taxon>
        <taxon>Craniata</taxon>
        <taxon>Vertebrata</taxon>
        <taxon>Euteleostomi</taxon>
        <taxon>Actinopterygii</taxon>
        <taxon>Neopterygii</taxon>
        <taxon>Teleostei</taxon>
        <taxon>Neoteleostei</taxon>
        <taxon>Acanthomorphata</taxon>
        <taxon>Ovalentaria</taxon>
        <taxon>Pomacentridae</taxon>
        <taxon>Stegastes</taxon>
    </lineage>
</organism>
<dbReference type="SUPFAM" id="SSF48403">
    <property type="entry name" value="Ankyrin repeat"/>
    <property type="match status" value="1"/>
</dbReference>
<dbReference type="InterPro" id="IPR036770">
    <property type="entry name" value="Ankyrin_rpt-contain_sf"/>
</dbReference>
<dbReference type="Pfam" id="PF12796">
    <property type="entry name" value="Ank_2"/>
    <property type="match status" value="1"/>
</dbReference>
<evidence type="ECO:0000259" key="1">
    <source>
        <dbReference type="PROSITE" id="PS50053"/>
    </source>
</evidence>
<accession>A0A9Y4KDF7</accession>
<dbReference type="CDD" id="cd17050">
    <property type="entry name" value="Ubl1_ANKUB1"/>
    <property type="match status" value="1"/>
</dbReference>
<dbReference type="SUPFAM" id="SSF54236">
    <property type="entry name" value="Ubiquitin-like"/>
    <property type="match status" value="1"/>
</dbReference>
<evidence type="ECO:0000313" key="2">
    <source>
        <dbReference type="Proteomes" id="UP000694891"/>
    </source>
</evidence>
<dbReference type="Gene3D" id="3.10.20.90">
    <property type="entry name" value="Phosphatidylinositol 3-kinase Catalytic Subunit, Chain A, domain 1"/>
    <property type="match status" value="2"/>
</dbReference>
<protein>
    <submittedName>
        <fullName evidence="3">Protein ANKUB1</fullName>
    </submittedName>
</protein>
<feature type="domain" description="Ubiquitin-like" evidence="1">
    <location>
        <begin position="1"/>
        <end position="73"/>
    </location>
</feature>